<dbReference type="AlphaFoldDB" id="H3B553"/>
<dbReference type="PANTHER" id="PTHR13771">
    <property type="entry name" value="INTERCELLULAR ADHESION MOLECULE"/>
    <property type="match status" value="1"/>
</dbReference>
<dbReference type="GO" id="GO:0005178">
    <property type="term" value="F:integrin binding"/>
    <property type="evidence" value="ECO:0007669"/>
    <property type="project" value="InterPro"/>
</dbReference>
<comment type="subcellular location">
    <subcellularLocation>
        <location evidence="1">Membrane</location>
        <topology evidence="1">Single-pass type I membrane protein</topology>
    </subcellularLocation>
</comment>
<reference evidence="13" key="3">
    <citation type="submission" date="2025-09" db="UniProtKB">
        <authorList>
            <consortium name="Ensembl"/>
        </authorList>
    </citation>
    <scope>IDENTIFICATION</scope>
</reference>
<evidence type="ECO:0000313" key="13">
    <source>
        <dbReference type="Ensembl" id="ENSLACP00000017024.1"/>
    </source>
</evidence>
<feature type="domain" description="Ig-like" evidence="12">
    <location>
        <begin position="500"/>
        <end position="584"/>
    </location>
</feature>
<dbReference type="InterPro" id="IPR013783">
    <property type="entry name" value="Ig-like_fold"/>
</dbReference>
<evidence type="ECO:0000256" key="1">
    <source>
        <dbReference type="ARBA" id="ARBA00004479"/>
    </source>
</evidence>
<dbReference type="GO" id="GO:0098609">
    <property type="term" value="P:cell-cell adhesion"/>
    <property type="evidence" value="ECO:0007669"/>
    <property type="project" value="InterPro"/>
</dbReference>
<dbReference type="InterPro" id="IPR003987">
    <property type="entry name" value="ICAM_VCAM_N"/>
</dbReference>
<dbReference type="InterPro" id="IPR003598">
    <property type="entry name" value="Ig_sub2"/>
</dbReference>
<dbReference type="CDD" id="cd00096">
    <property type="entry name" value="Ig"/>
    <property type="match status" value="1"/>
</dbReference>
<evidence type="ECO:0000256" key="2">
    <source>
        <dbReference type="ARBA" id="ARBA00022692"/>
    </source>
</evidence>
<dbReference type="EMBL" id="AFYH01107208">
    <property type="status" value="NOT_ANNOTATED_CDS"/>
    <property type="molecule type" value="Genomic_DNA"/>
</dbReference>
<reference evidence="13" key="2">
    <citation type="submission" date="2025-08" db="UniProtKB">
        <authorList>
            <consortium name="Ensembl"/>
        </authorList>
    </citation>
    <scope>IDENTIFICATION</scope>
</reference>
<proteinExistence type="predicted"/>
<feature type="transmembrane region" description="Helical" evidence="11">
    <location>
        <begin position="691"/>
        <end position="712"/>
    </location>
</feature>
<keyword evidence="7 11" id="KW-0472">Membrane</keyword>
<evidence type="ECO:0000256" key="9">
    <source>
        <dbReference type="ARBA" id="ARBA00023180"/>
    </source>
</evidence>
<dbReference type="SUPFAM" id="SSF48726">
    <property type="entry name" value="Immunoglobulin"/>
    <property type="match status" value="7"/>
</dbReference>
<dbReference type="InterPro" id="IPR013098">
    <property type="entry name" value="Ig_I-set"/>
</dbReference>
<dbReference type="eggNOG" id="ENOG502QSKQ">
    <property type="taxonomic scope" value="Eukaryota"/>
</dbReference>
<dbReference type="OMA" id="TYVCEGV"/>
<keyword evidence="9" id="KW-0325">Glycoprotein</keyword>
<dbReference type="SMART" id="SM00408">
    <property type="entry name" value="IGc2"/>
    <property type="match status" value="5"/>
</dbReference>
<evidence type="ECO:0000256" key="6">
    <source>
        <dbReference type="ARBA" id="ARBA00022989"/>
    </source>
</evidence>
<dbReference type="InterPro" id="IPR003989">
    <property type="entry name" value="VCAM-1"/>
</dbReference>
<dbReference type="FunFam" id="2.60.40.10:FF:000625">
    <property type="entry name" value="Vascular cell adhesion molecule 1"/>
    <property type="match status" value="1"/>
</dbReference>
<dbReference type="GO" id="GO:0005886">
    <property type="term" value="C:plasma membrane"/>
    <property type="evidence" value="ECO:0007669"/>
    <property type="project" value="TreeGrafter"/>
</dbReference>
<keyword evidence="14" id="KW-1185">Reference proteome</keyword>
<feature type="domain" description="Ig-like" evidence="12">
    <location>
        <begin position="315"/>
        <end position="394"/>
    </location>
</feature>
<keyword evidence="5" id="KW-0130">Cell adhesion</keyword>
<keyword evidence="3" id="KW-0732">Signal</keyword>
<evidence type="ECO:0000256" key="8">
    <source>
        <dbReference type="ARBA" id="ARBA00023157"/>
    </source>
</evidence>
<dbReference type="Proteomes" id="UP000008672">
    <property type="component" value="Unassembled WGS sequence"/>
</dbReference>
<keyword evidence="6 11" id="KW-1133">Transmembrane helix</keyword>
<evidence type="ECO:0000256" key="10">
    <source>
        <dbReference type="ARBA" id="ARBA00023319"/>
    </source>
</evidence>
<keyword evidence="8" id="KW-1015">Disulfide bond</keyword>
<organism evidence="13 14">
    <name type="scientific">Latimeria chalumnae</name>
    <name type="common">Coelacanth</name>
    <dbReference type="NCBI Taxonomy" id="7897"/>
    <lineage>
        <taxon>Eukaryota</taxon>
        <taxon>Metazoa</taxon>
        <taxon>Chordata</taxon>
        <taxon>Craniata</taxon>
        <taxon>Vertebrata</taxon>
        <taxon>Euteleostomi</taxon>
        <taxon>Coelacanthiformes</taxon>
        <taxon>Coelacanthidae</taxon>
        <taxon>Latimeria</taxon>
    </lineage>
</organism>
<dbReference type="Gene3D" id="2.60.40.10">
    <property type="entry name" value="Immunoglobulins"/>
    <property type="match status" value="7"/>
</dbReference>
<feature type="domain" description="Ig-like" evidence="12">
    <location>
        <begin position="31"/>
        <end position="97"/>
    </location>
</feature>
<dbReference type="STRING" id="7897.ENSLACP00000017024"/>
<keyword evidence="10" id="KW-0393">Immunoglobulin domain</keyword>
<dbReference type="Pfam" id="PF07679">
    <property type="entry name" value="I-set"/>
    <property type="match status" value="1"/>
</dbReference>
<dbReference type="SMART" id="SM00409">
    <property type="entry name" value="IG"/>
    <property type="match status" value="5"/>
</dbReference>
<dbReference type="InterPro" id="IPR047012">
    <property type="entry name" value="ICAM_VCAM"/>
</dbReference>
<dbReference type="Pfam" id="PF13895">
    <property type="entry name" value="Ig_2"/>
    <property type="match status" value="2"/>
</dbReference>
<evidence type="ECO:0000256" key="7">
    <source>
        <dbReference type="ARBA" id="ARBA00023136"/>
    </source>
</evidence>
<reference evidence="14" key="1">
    <citation type="submission" date="2011-08" db="EMBL/GenBank/DDBJ databases">
        <title>The draft genome of Latimeria chalumnae.</title>
        <authorList>
            <person name="Di Palma F."/>
            <person name="Alfoldi J."/>
            <person name="Johnson J."/>
            <person name="Berlin A."/>
            <person name="Gnerre S."/>
            <person name="Jaffe D."/>
            <person name="MacCallum I."/>
            <person name="Young S."/>
            <person name="Walker B.J."/>
            <person name="Lander E."/>
            <person name="Lindblad-Toh K."/>
        </authorList>
    </citation>
    <scope>NUCLEOTIDE SEQUENCE [LARGE SCALE GENOMIC DNA]</scope>
    <source>
        <strain evidence="14">Wild caught</strain>
    </source>
</reference>
<evidence type="ECO:0000256" key="11">
    <source>
        <dbReference type="SAM" id="Phobius"/>
    </source>
</evidence>
<accession>H3B553</accession>
<evidence type="ECO:0000313" key="14">
    <source>
        <dbReference type="Proteomes" id="UP000008672"/>
    </source>
</evidence>
<dbReference type="PRINTS" id="PR01474">
    <property type="entry name" value="VCAM1"/>
</dbReference>
<protein>
    <submittedName>
        <fullName evidence="13">Vascular cell adhesion molecule 1</fullName>
    </submittedName>
</protein>
<evidence type="ECO:0000256" key="3">
    <source>
        <dbReference type="ARBA" id="ARBA00022729"/>
    </source>
</evidence>
<feature type="domain" description="Ig-like" evidence="12">
    <location>
        <begin position="589"/>
        <end position="673"/>
    </location>
</feature>
<evidence type="ECO:0000256" key="4">
    <source>
        <dbReference type="ARBA" id="ARBA00022737"/>
    </source>
</evidence>
<dbReference type="InParanoid" id="H3B553"/>
<evidence type="ECO:0000259" key="12">
    <source>
        <dbReference type="PROSITE" id="PS50835"/>
    </source>
</evidence>
<dbReference type="InterPro" id="IPR003599">
    <property type="entry name" value="Ig_sub"/>
</dbReference>
<dbReference type="Ensembl" id="ENSLACT00000017146.1">
    <property type="protein sequence ID" value="ENSLACP00000017024.1"/>
    <property type="gene ID" value="ENSLACG00000014993.1"/>
</dbReference>
<dbReference type="PRINTS" id="PR01472">
    <property type="entry name" value="ICAMVCAM1"/>
</dbReference>
<keyword evidence="4" id="KW-0677">Repeat</keyword>
<feature type="domain" description="Ig-like" evidence="12">
    <location>
        <begin position="220"/>
        <end position="303"/>
    </location>
</feature>
<dbReference type="GeneTree" id="ENSGT00940000156511"/>
<dbReference type="Pfam" id="PF13927">
    <property type="entry name" value="Ig_3"/>
    <property type="match status" value="2"/>
</dbReference>
<dbReference type="PANTHER" id="PTHR13771:SF14">
    <property type="entry name" value="VASCULAR CELL ADHESION PROTEIN 1"/>
    <property type="match status" value="1"/>
</dbReference>
<evidence type="ECO:0000256" key="5">
    <source>
        <dbReference type="ARBA" id="ARBA00022889"/>
    </source>
</evidence>
<sequence length="733" mass="81302">MLRKKGLANCKIKILVLFLITAFAIKIELVPSQTKRYVPVGEPLMLMCKVTGCESPSFTWRTQLDNPLGGKVNTRGPESNLTFSSVGVENEESYICTGYCGNSKLQKHVPVRVYSFSSDPVIETSKPLVAGQKATLTCKIPKVYPSDFLEVTITKDGKIRKGQIDTSPIISTPSVSYEFTPQPEDDGKEISCEAYFDLEELQPELKTRRTTEKLNVHFAPTNTVISSSSSTVIEGDALTLTCTTESNPPARVVWQKQLPNGEFQQIAEYQNITIPEATYNDSGIYKCEVKNDIGTDAKETKVTIQASAVNVELLPSETQVLAELGKPLVLTCKVTECESPTFSWKAQLDKPLGGKENVQGFESNLTFSSVNKQNENSYTCMVTCDGRQKHKTVSVMVYSFSSDPVIEINSPLLTEQKATLTCRISDVYPLEFLEVKLLKDGAIIKEEFFHDKNLPEVVYEFIPKSEDAGKKVTCEAYFNGPQDTPKKRSTTRELSVHFAPNGTNLLVFPYNTLKEGESAIISCSTHSFPAAKYILRKKSKAEVQVIDHQNGTYKIDKVDINDEGTYECEASNDVGTEKRNTTVLVQVPPRNTTVSIYPSNEVTEGETVTITCKTYSKPPPKITFKKVEPGSGRITCFENGTFILYEVTQNDTGKYEIEVINDIGNETELIDIHVLGKHNNLFSFSILLIDYIASSFIVATLGIVSSAIYIGYKVWQRKLSGTYNLVDPSTAAK</sequence>
<name>H3B553_LATCH</name>
<dbReference type="PROSITE" id="PS50835">
    <property type="entry name" value="IG_LIKE"/>
    <property type="match status" value="5"/>
</dbReference>
<dbReference type="FunCoup" id="H3B553">
    <property type="interactions" value="395"/>
</dbReference>
<dbReference type="InterPro" id="IPR036179">
    <property type="entry name" value="Ig-like_dom_sf"/>
</dbReference>
<dbReference type="InterPro" id="IPR007110">
    <property type="entry name" value="Ig-like_dom"/>
</dbReference>
<gene>
    <name evidence="13" type="primary">VCAM1</name>
</gene>
<keyword evidence="2 11" id="KW-0812">Transmembrane</keyword>
<dbReference type="HOGENOM" id="CLU_022321_0_0_1"/>